<reference evidence="2" key="1">
    <citation type="submission" date="2019-08" db="EMBL/GenBank/DDBJ databases">
        <authorList>
            <person name="Kucharzyk K."/>
            <person name="Murdoch R.W."/>
            <person name="Higgins S."/>
            <person name="Loffler F."/>
        </authorList>
    </citation>
    <scope>NUCLEOTIDE SEQUENCE</scope>
</reference>
<dbReference type="EMBL" id="VSSQ01002490">
    <property type="protein sequence ID" value="MPM15727.1"/>
    <property type="molecule type" value="Genomic_DNA"/>
</dbReference>
<gene>
    <name evidence="2" type="ORF">SDC9_62099</name>
</gene>
<protein>
    <submittedName>
        <fullName evidence="2">Uncharacterized protein</fullName>
    </submittedName>
</protein>
<feature type="region of interest" description="Disordered" evidence="1">
    <location>
        <begin position="423"/>
        <end position="452"/>
    </location>
</feature>
<name>A0A644XIF5_9ZZZZ</name>
<feature type="compositionally biased region" description="Basic residues" evidence="1">
    <location>
        <begin position="637"/>
        <end position="647"/>
    </location>
</feature>
<evidence type="ECO:0000256" key="1">
    <source>
        <dbReference type="SAM" id="MobiDB-lite"/>
    </source>
</evidence>
<accession>A0A644XIF5</accession>
<comment type="caution">
    <text evidence="2">The sequence shown here is derived from an EMBL/GenBank/DDBJ whole genome shotgun (WGS) entry which is preliminary data.</text>
</comment>
<organism evidence="2">
    <name type="scientific">bioreactor metagenome</name>
    <dbReference type="NCBI Taxonomy" id="1076179"/>
    <lineage>
        <taxon>unclassified sequences</taxon>
        <taxon>metagenomes</taxon>
        <taxon>ecological metagenomes</taxon>
    </lineage>
</organism>
<feature type="compositionally biased region" description="Polar residues" evidence="1">
    <location>
        <begin position="662"/>
        <end position="672"/>
    </location>
</feature>
<sequence length="672" mass="69539">MAQHGRQLAGEQLQRDDGDQRLEDGRHLRQPDHGAGEVVDHRVVLLGQRDRAGASGADLLDVGDHLVVQLVAAPRRHHDEHRHARLDDGDRAVLELAGGEALGVQVGDLLELEGALEGDRVADVAAEEEHRGLVDESGGEVEDRGGVVQHLLHQRRQALQLLHHRGDLLAVHRPLDLRQVETEQVAGGQLGGEALRRGDADLRAGVGVDHRVGLARDGRTVGVADGQHPGVLFAGVPDGHQGVGGLAGLGDRHHQGGRADDRVAVAELGGQLHLAGDPHPVLDGVLGDHPGVEGRAGGDDDDLLDLAQLRLRQPDLVEGQRTVLGVAAQQGVGDGLRLLEDLLAHEPVETALLGGGQIPVDVVALGLGRLAGEVGHLHPVGGDLHHRVLAEFEGLAGVLDERGDIGGEEVLPLAQADDQRGVAAGGDHPVGRPGVDGDQGEGALEPVDDGVQGVEQGRPLGDLDTEQLRGDLGVGLGAEGDALGGQLGAQLGEVLDDAVVHDGDPAVLGQVRVRVAVGGGAVGGPAGVADAGAGLRQRVLVQGHLEVQQLAGLLLGGDPPVGHDGHTGRVVAAVLEAPEPLDDDLTGAARPDIPHDSTHGDSLAAASDTPGFTNRTPGRAPAHPRDGAEWRPCQTRRCPRATPRRTSARPADRTSCAVGPTGPSSPTRCRHR</sequence>
<dbReference type="AlphaFoldDB" id="A0A644XIF5"/>
<feature type="region of interest" description="Disordered" evidence="1">
    <location>
        <begin position="581"/>
        <end position="672"/>
    </location>
</feature>
<evidence type="ECO:0000313" key="2">
    <source>
        <dbReference type="EMBL" id="MPM15727.1"/>
    </source>
</evidence>
<proteinExistence type="predicted"/>